<name>A0AA88D7U3_FICCA</name>
<evidence type="ECO:0000313" key="2">
    <source>
        <dbReference type="Proteomes" id="UP001187192"/>
    </source>
</evidence>
<protein>
    <submittedName>
        <fullName evidence="1">Uncharacterized protein</fullName>
    </submittedName>
</protein>
<dbReference type="AlphaFoldDB" id="A0AA88D7U3"/>
<keyword evidence="2" id="KW-1185">Reference proteome</keyword>
<dbReference type="Proteomes" id="UP001187192">
    <property type="component" value="Unassembled WGS sequence"/>
</dbReference>
<organism evidence="1 2">
    <name type="scientific">Ficus carica</name>
    <name type="common">Common fig</name>
    <dbReference type="NCBI Taxonomy" id="3494"/>
    <lineage>
        <taxon>Eukaryota</taxon>
        <taxon>Viridiplantae</taxon>
        <taxon>Streptophyta</taxon>
        <taxon>Embryophyta</taxon>
        <taxon>Tracheophyta</taxon>
        <taxon>Spermatophyta</taxon>
        <taxon>Magnoliopsida</taxon>
        <taxon>eudicotyledons</taxon>
        <taxon>Gunneridae</taxon>
        <taxon>Pentapetalae</taxon>
        <taxon>rosids</taxon>
        <taxon>fabids</taxon>
        <taxon>Rosales</taxon>
        <taxon>Moraceae</taxon>
        <taxon>Ficeae</taxon>
        <taxon>Ficus</taxon>
    </lineage>
</organism>
<sequence length="65" mass="7654">MSEKELKADYCWRTSVELKASTKAWSRLVVFCRVLPKPHKLFCPFTRSYKVASEQVTMTLVRSRE</sequence>
<dbReference type="EMBL" id="BTGU01000019">
    <property type="protein sequence ID" value="GMN44862.1"/>
    <property type="molecule type" value="Genomic_DNA"/>
</dbReference>
<reference evidence="1" key="1">
    <citation type="submission" date="2023-07" db="EMBL/GenBank/DDBJ databases">
        <title>draft genome sequence of fig (Ficus carica).</title>
        <authorList>
            <person name="Takahashi T."/>
            <person name="Nishimura K."/>
        </authorList>
    </citation>
    <scope>NUCLEOTIDE SEQUENCE</scope>
</reference>
<comment type="caution">
    <text evidence="1">The sequence shown here is derived from an EMBL/GenBank/DDBJ whole genome shotgun (WGS) entry which is preliminary data.</text>
</comment>
<accession>A0AA88D7U3</accession>
<gene>
    <name evidence="1" type="ORF">TIFTF001_014058</name>
</gene>
<proteinExistence type="predicted"/>
<evidence type="ECO:0000313" key="1">
    <source>
        <dbReference type="EMBL" id="GMN44862.1"/>
    </source>
</evidence>